<dbReference type="EMBL" id="LSBI01000007">
    <property type="protein sequence ID" value="OAQ85248.1"/>
    <property type="molecule type" value="Genomic_DNA"/>
</dbReference>
<sequence>MAGGWWVNRAGQLRGWPAGLRLFSADLITEQPGYCSVPWKDREARRANGHVDSLTSSLHTCLFRQRILLGLTWANKERATMVHLCQESKSTSASVVDAFDVKDIINGNEVPWPITPDWLRDSTLETGAGAHGQNMLWSDCLDVNLISVPIHCHTFGSFATIRHCRAQFL</sequence>
<organism evidence="1 2">
    <name type="scientific">Purpureocillium lilacinum</name>
    <name type="common">Paecilomyces lilacinus</name>
    <dbReference type="NCBI Taxonomy" id="33203"/>
    <lineage>
        <taxon>Eukaryota</taxon>
        <taxon>Fungi</taxon>
        <taxon>Dikarya</taxon>
        <taxon>Ascomycota</taxon>
        <taxon>Pezizomycotina</taxon>
        <taxon>Sordariomycetes</taxon>
        <taxon>Hypocreomycetidae</taxon>
        <taxon>Hypocreales</taxon>
        <taxon>Ophiocordycipitaceae</taxon>
        <taxon>Purpureocillium</taxon>
    </lineage>
</organism>
<proteinExistence type="predicted"/>
<dbReference type="Proteomes" id="UP000078340">
    <property type="component" value="Unassembled WGS sequence"/>
</dbReference>
<comment type="caution">
    <text evidence="1">The sequence shown here is derived from an EMBL/GenBank/DDBJ whole genome shotgun (WGS) entry which is preliminary data.</text>
</comment>
<evidence type="ECO:0000313" key="1">
    <source>
        <dbReference type="EMBL" id="OAQ85248.1"/>
    </source>
</evidence>
<evidence type="ECO:0000313" key="2">
    <source>
        <dbReference type="Proteomes" id="UP000078340"/>
    </source>
</evidence>
<dbReference type="AlphaFoldDB" id="A0A179H669"/>
<protein>
    <submittedName>
        <fullName evidence="1">Uncharacterized protein</fullName>
    </submittedName>
</protein>
<accession>A0A179H669</accession>
<reference evidence="1 2" key="1">
    <citation type="submission" date="2016-02" db="EMBL/GenBank/DDBJ databases">
        <title>Biosynthesis of antibiotic leucinostatins and their inhibition on Phytophthora in bio-control Purpureocillium lilacinum.</title>
        <authorList>
            <person name="Wang G."/>
            <person name="Liu Z."/>
            <person name="Lin R."/>
            <person name="Li E."/>
            <person name="Mao Z."/>
            <person name="Ling J."/>
            <person name="Yin W."/>
            <person name="Xie B."/>
        </authorList>
    </citation>
    <scope>NUCLEOTIDE SEQUENCE [LARGE SCALE GENOMIC DNA]</scope>
    <source>
        <strain evidence="1">PLFJ-1</strain>
    </source>
</reference>
<name>A0A179H669_PURLI</name>
<gene>
    <name evidence="1" type="ORF">VFPFJ_07637</name>
</gene>